<dbReference type="PANTHER" id="PTHR11249">
    <property type="entry name" value="GLIAL FACTOR NATURATION FACTOR"/>
    <property type="match status" value="1"/>
</dbReference>
<dbReference type="Proteomes" id="UP000187455">
    <property type="component" value="Unassembled WGS sequence"/>
</dbReference>
<dbReference type="EMBL" id="LSSL01006355">
    <property type="protein sequence ID" value="OLY78467.1"/>
    <property type="molecule type" value="Genomic_DNA"/>
</dbReference>
<dbReference type="Gene3D" id="3.40.20.10">
    <property type="entry name" value="Severin"/>
    <property type="match status" value="1"/>
</dbReference>
<dbReference type="GO" id="GO:0003779">
    <property type="term" value="F:actin binding"/>
    <property type="evidence" value="ECO:0007669"/>
    <property type="project" value="InterPro"/>
</dbReference>
<dbReference type="GO" id="GO:0071933">
    <property type="term" value="F:Arp2/3 complex binding"/>
    <property type="evidence" value="ECO:0007669"/>
    <property type="project" value="InterPro"/>
</dbReference>
<dbReference type="GO" id="GO:0071846">
    <property type="term" value="P:actin filament debranching"/>
    <property type="evidence" value="ECO:0007669"/>
    <property type="project" value="InterPro"/>
</dbReference>
<dbReference type="PANTHER" id="PTHR11249:SF2">
    <property type="entry name" value="GLIA MATURATION FACTOR"/>
    <property type="match status" value="1"/>
</dbReference>
<dbReference type="PROSITE" id="PS51263">
    <property type="entry name" value="ADF_H"/>
    <property type="match status" value="1"/>
</dbReference>
<dbReference type="OrthoDB" id="3919494at2759"/>
<dbReference type="GO" id="GO:0034316">
    <property type="term" value="P:negative regulation of Arp2/3 complex-mediated actin nucleation"/>
    <property type="evidence" value="ECO:0007669"/>
    <property type="project" value="TreeGrafter"/>
</dbReference>
<evidence type="ECO:0000313" key="4">
    <source>
        <dbReference type="Proteomes" id="UP000187455"/>
    </source>
</evidence>
<name>A0A1R0GNK9_9FUNG</name>
<gene>
    <name evidence="3" type="ORF">AYI68_g7484</name>
</gene>
<keyword evidence="4" id="KW-1185">Reference proteome</keyword>
<comment type="similarity">
    <text evidence="1">Belongs to the actin-binding proteins ADF family. GMF subfamily.</text>
</comment>
<feature type="domain" description="ADF-H" evidence="2">
    <location>
        <begin position="1"/>
        <end position="65"/>
    </location>
</feature>
<proteinExistence type="inferred from homology"/>
<organism evidence="3 4">
    <name type="scientific">Smittium mucronatum</name>
    <dbReference type="NCBI Taxonomy" id="133383"/>
    <lineage>
        <taxon>Eukaryota</taxon>
        <taxon>Fungi</taxon>
        <taxon>Fungi incertae sedis</taxon>
        <taxon>Zoopagomycota</taxon>
        <taxon>Kickxellomycotina</taxon>
        <taxon>Harpellomycetes</taxon>
        <taxon>Harpellales</taxon>
        <taxon>Legeriomycetaceae</taxon>
        <taxon>Smittium</taxon>
    </lineage>
</organism>
<dbReference type="AlphaFoldDB" id="A0A1R0GNK9"/>
<dbReference type="InterPro" id="IPR029006">
    <property type="entry name" value="ADF-H/Gelsolin-like_dom_sf"/>
</dbReference>
<protein>
    <submittedName>
        <fullName evidence="3">Glia maturation factor beta</fullName>
    </submittedName>
</protein>
<dbReference type="STRING" id="133383.A0A1R0GNK9"/>
<dbReference type="SUPFAM" id="SSF55753">
    <property type="entry name" value="Actin depolymerizing proteins"/>
    <property type="match status" value="1"/>
</dbReference>
<evidence type="ECO:0000256" key="1">
    <source>
        <dbReference type="ARBA" id="ARBA00010055"/>
    </source>
</evidence>
<dbReference type="GO" id="GO:0030864">
    <property type="term" value="C:cortical actin cytoskeleton"/>
    <property type="evidence" value="ECO:0007669"/>
    <property type="project" value="TreeGrafter"/>
</dbReference>
<dbReference type="InterPro" id="IPR011171">
    <property type="entry name" value="GMF"/>
</dbReference>
<accession>A0A1R0GNK9</accession>
<dbReference type="InterPro" id="IPR002108">
    <property type="entry name" value="ADF-H"/>
</dbReference>
<dbReference type="Pfam" id="PF00241">
    <property type="entry name" value="Cofilin_ADF"/>
    <property type="match status" value="1"/>
</dbReference>
<comment type="caution">
    <text evidence="3">The sequence shown here is derived from an EMBL/GenBank/DDBJ whole genome shotgun (WGS) entry which is preliminary data.</text>
</comment>
<sequence length="69" mass="8056">MVTGDGRTTYPLIFIYYCPPTSSPEMMMLYASSQHQFQNELNLGKAYVLHESEEFTKEWLEERLGKFGN</sequence>
<evidence type="ECO:0000313" key="3">
    <source>
        <dbReference type="EMBL" id="OLY78467.1"/>
    </source>
</evidence>
<reference evidence="3 4" key="1">
    <citation type="journal article" date="2016" name="Mol. Biol. Evol.">
        <title>Genome-Wide Survey of Gut Fungi (Harpellales) Reveals the First Horizontally Transferred Ubiquitin Gene from a Mosquito Host.</title>
        <authorList>
            <person name="Wang Y."/>
            <person name="White M.M."/>
            <person name="Kvist S."/>
            <person name="Moncalvo J.M."/>
        </authorList>
    </citation>
    <scope>NUCLEOTIDE SEQUENCE [LARGE SCALE GENOMIC DNA]</scope>
    <source>
        <strain evidence="3 4">ALG-7-W6</strain>
    </source>
</reference>
<evidence type="ECO:0000259" key="2">
    <source>
        <dbReference type="PROSITE" id="PS51263"/>
    </source>
</evidence>